<dbReference type="InterPro" id="IPR038730">
    <property type="entry name" value="HyfE-like"/>
</dbReference>
<sequence length="213" mass="23706">MEWITFLLLAGAYAVLWVKRIRDAVLLIGFQALLLAVLTWQYAWEHHSLHLYAVAVLIVIIKAVVIPWVLLYTLRKIDVKREVERFFSKSSTMLAGLLLILLAHYLASRLEIYSGSTAAQGIDPLAVALSFLLLGVYIMIGQKKAIMQGIGLIVIENGLYLTALVLLGGLQLIVDLGVFFDILVSVIVIGILSYRINSTFESLNTEHLEKLKG</sequence>
<organism evidence="7 8">
    <name type="scientific">Ferviditalea candida</name>
    <dbReference type="NCBI Taxonomy" id="3108399"/>
    <lineage>
        <taxon>Bacteria</taxon>
        <taxon>Bacillati</taxon>
        <taxon>Bacillota</taxon>
        <taxon>Bacilli</taxon>
        <taxon>Bacillales</taxon>
        <taxon>Paenibacillaceae</taxon>
        <taxon>Ferviditalea</taxon>
    </lineage>
</organism>
<dbReference type="PANTHER" id="PTHR38601">
    <property type="entry name" value="HYDROGENASE-4 COMPONENT E"/>
    <property type="match status" value="1"/>
</dbReference>
<comment type="caution">
    <text evidence="7">The sequence shown here is derived from an EMBL/GenBank/DDBJ whole genome shotgun (WGS) entry which is preliminary data.</text>
</comment>
<dbReference type="EMBL" id="JAYJLD010000011">
    <property type="protein sequence ID" value="MEB3101885.1"/>
    <property type="molecule type" value="Genomic_DNA"/>
</dbReference>
<feature type="transmembrane region" description="Helical" evidence="6">
    <location>
        <begin position="118"/>
        <end position="138"/>
    </location>
</feature>
<gene>
    <name evidence="7" type="ORF">VF724_09435</name>
</gene>
<protein>
    <submittedName>
        <fullName evidence="7">Hydrogenase</fullName>
    </submittedName>
</protein>
<evidence type="ECO:0000256" key="3">
    <source>
        <dbReference type="ARBA" id="ARBA00022692"/>
    </source>
</evidence>
<evidence type="ECO:0000256" key="6">
    <source>
        <dbReference type="SAM" id="Phobius"/>
    </source>
</evidence>
<comment type="subcellular location">
    <subcellularLocation>
        <location evidence="1">Cell membrane</location>
        <topology evidence="1">Multi-pass membrane protein</topology>
    </subcellularLocation>
</comment>
<reference evidence="7" key="1">
    <citation type="submission" date="2023-12" db="EMBL/GenBank/DDBJ databases">
        <title>Fervidustalea candida gen. nov., sp. nov., a novel member of the family Paenibacillaceae isolated from a geothermal area.</title>
        <authorList>
            <person name="Li W.-J."/>
            <person name="Jiao J.-Y."/>
            <person name="Chen Y."/>
        </authorList>
    </citation>
    <scope>NUCLEOTIDE SEQUENCE</scope>
    <source>
        <strain evidence="7">SYSU GA230002</strain>
    </source>
</reference>
<evidence type="ECO:0000256" key="1">
    <source>
        <dbReference type="ARBA" id="ARBA00004651"/>
    </source>
</evidence>
<keyword evidence="8" id="KW-1185">Reference proteome</keyword>
<evidence type="ECO:0000313" key="8">
    <source>
        <dbReference type="Proteomes" id="UP001310386"/>
    </source>
</evidence>
<dbReference type="PANTHER" id="PTHR38601:SF1">
    <property type="entry name" value="HYDROGENASE-4 COMPONENT E"/>
    <property type="match status" value="1"/>
</dbReference>
<evidence type="ECO:0000313" key="7">
    <source>
        <dbReference type="EMBL" id="MEB3101885.1"/>
    </source>
</evidence>
<accession>A0ABU5ZHB5</accession>
<feature type="transmembrane region" description="Helical" evidence="6">
    <location>
        <begin position="176"/>
        <end position="194"/>
    </location>
</feature>
<keyword evidence="4 6" id="KW-1133">Transmembrane helix</keyword>
<evidence type="ECO:0000256" key="5">
    <source>
        <dbReference type="ARBA" id="ARBA00023136"/>
    </source>
</evidence>
<feature type="transmembrane region" description="Helical" evidence="6">
    <location>
        <begin position="49"/>
        <end position="74"/>
    </location>
</feature>
<feature type="transmembrane region" description="Helical" evidence="6">
    <location>
        <begin position="24"/>
        <end position="43"/>
    </location>
</feature>
<name>A0ABU5ZHB5_9BACL</name>
<evidence type="ECO:0000256" key="4">
    <source>
        <dbReference type="ARBA" id="ARBA00022989"/>
    </source>
</evidence>
<keyword evidence="2" id="KW-1003">Cell membrane</keyword>
<feature type="transmembrane region" description="Helical" evidence="6">
    <location>
        <begin position="150"/>
        <end position="170"/>
    </location>
</feature>
<proteinExistence type="predicted"/>
<keyword evidence="5 6" id="KW-0472">Membrane</keyword>
<dbReference type="Proteomes" id="UP001310386">
    <property type="component" value="Unassembled WGS sequence"/>
</dbReference>
<keyword evidence="3 6" id="KW-0812">Transmembrane</keyword>
<feature type="transmembrane region" description="Helical" evidence="6">
    <location>
        <begin position="86"/>
        <end position="106"/>
    </location>
</feature>
<evidence type="ECO:0000256" key="2">
    <source>
        <dbReference type="ARBA" id="ARBA00022475"/>
    </source>
</evidence>
<dbReference type="RefSeq" id="WP_371754007.1">
    <property type="nucleotide sequence ID" value="NZ_JAYJLD010000011.1"/>
</dbReference>